<gene>
    <name evidence="4" type="ORF">GPM918_LOCUS31390</name>
    <name evidence="5" type="ORF">SRO942_LOCUS32025</name>
</gene>
<feature type="region of interest" description="Disordered" evidence="1">
    <location>
        <begin position="438"/>
        <end position="507"/>
    </location>
</feature>
<dbReference type="SMART" id="SM00568">
    <property type="entry name" value="GRAM"/>
    <property type="match status" value="1"/>
</dbReference>
<feature type="compositionally biased region" description="Basic residues" evidence="1">
    <location>
        <begin position="438"/>
        <end position="449"/>
    </location>
</feature>
<keyword evidence="2" id="KW-0732">Signal</keyword>
<reference evidence="4" key="1">
    <citation type="submission" date="2021-02" db="EMBL/GenBank/DDBJ databases">
        <authorList>
            <person name="Nowell W R."/>
        </authorList>
    </citation>
    <scope>NUCLEOTIDE SEQUENCE</scope>
</reference>
<dbReference type="OrthoDB" id="2162691at2759"/>
<dbReference type="Proteomes" id="UP000663829">
    <property type="component" value="Unassembled WGS sequence"/>
</dbReference>
<name>A0A815I528_9BILA</name>
<dbReference type="PANTHER" id="PTHR23319">
    <property type="entry name" value="GRAM DOMAIN CONTAINING 1B, ISOFORM E"/>
    <property type="match status" value="1"/>
</dbReference>
<organism evidence="4 6">
    <name type="scientific">Didymodactylos carnosus</name>
    <dbReference type="NCBI Taxonomy" id="1234261"/>
    <lineage>
        <taxon>Eukaryota</taxon>
        <taxon>Metazoa</taxon>
        <taxon>Spiralia</taxon>
        <taxon>Gnathifera</taxon>
        <taxon>Rotifera</taxon>
        <taxon>Eurotatoria</taxon>
        <taxon>Bdelloidea</taxon>
        <taxon>Philodinida</taxon>
        <taxon>Philodinidae</taxon>
        <taxon>Didymodactylos</taxon>
    </lineage>
</organism>
<dbReference type="EMBL" id="CAJNOQ010015426">
    <property type="protein sequence ID" value="CAF1361222.1"/>
    <property type="molecule type" value="Genomic_DNA"/>
</dbReference>
<dbReference type="GO" id="GO:0005789">
    <property type="term" value="C:endoplasmic reticulum membrane"/>
    <property type="evidence" value="ECO:0007669"/>
    <property type="project" value="TreeGrafter"/>
</dbReference>
<dbReference type="InterPro" id="IPR051482">
    <property type="entry name" value="Cholesterol_transport"/>
</dbReference>
<dbReference type="GO" id="GO:0005886">
    <property type="term" value="C:plasma membrane"/>
    <property type="evidence" value="ECO:0007669"/>
    <property type="project" value="TreeGrafter"/>
</dbReference>
<evidence type="ECO:0000313" key="6">
    <source>
        <dbReference type="Proteomes" id="UP000663829"/>
    </source>
</evidence>
<evidence type="ECO:0000313" key="5">
    <source>
        <dbReference type="EMBL" id="CAF4239602.1"/>
    </source>
</evidence>
<feature type="compositionally biased region" description="Low complexity" evidence="1">
    <location>
        <begin position="32"/>
        <end position="51"/>
    </location>
</feature>
<evidence type="ECO:0000256" key="1">
    <source>
        <dbReference type="SAM" id="MobiDB-lite"/>
    </source>
</evidence>
<comment type="caution">
    <text evidence="4">The sequence shown here is derived from an EMBL/GenBank/DDBJ whole genome shotgun (WGS) entry which is preliminary data.</text>
</comment>
<feature type="compositionally biased region" description="Polar residues" evidence="1">
    <location>
        <begin position="139"/>
        <end position="155"/>
    </location>
</feature>
<dbReference type="GO" id="GO:0140268">
    <property type="term" value="C:endoplasmic reticulum-plasma membrane contact site"/>
    <property type="evidence" value="ECO:0007669"/>
    <property type="project" value="TreeGrafter"/>
</dbReference>
<evidence type="ECO:0000313" key="4">
    <source>
        <dbReference type="EMBL" id="CAF1361222.1"/>
    </source>
</evidence>
<feature type="compositionally biased region" description="Low complexity" evidence="1">
    <location>
        <begin position="103"/>
        <end position="130"/>
    </location>
</feature>
<dbReference type="GO" id="GO:0120015">
    <property type="term" value="F:sterol transfer activity"/>
    <property type="evidence" value="ECO:0007669"/>
    <property type="project" value="TreeGrafter"/>
</dbReference>
<dbReference type="InterPro" id="IPR004182">
    <property type="entry name" value="GRAM"/>
</dbReference>
<feature type="region of interest" description="Disordered" evidence="1">
    <location>
        <begin position="233"/>
        <end position="269"/>
    </location>
</feature>
<dbReference type="GO" id="GO:0032934">
    <property type="term" value="F:sterol binding"/>
    <property type="evidence" value="ECO:0007669"/>
    <property type="project" value="TreeGrafter"/>
</dbReference>
<feature type="compositionally biased region" description="Polar residues" evidence="1">
    <location>
        <begin position="233"/>
        <end position="261"/>
    </location>
</feature>
<dbReference type="GO" id="GO:0032366">
    <property type="term" value="P:intracellular sterol transport"/>
    <property type="evidence" value="ECO:0007669"/>
    <property type="project" value="TreeGrafter"/>
</dbReference>
<evidence type="ECO:0000256" key="2">
    <source>
        <dbReference type="SAM" id="SignalP"/>
    </source>
</evidence>
<feature type="domain" description="GRAM" evidence="3">
    <location>
        <begin position="572"/>
        <end position="672"/>
    </location>
</feature>
<sequence>MKRVHRRICSIPIAAKLLSSLSLADPSPSLITSNDSTASTLPLPTSSLPLPKKQQTKTNLLSSTSSLSVLSGTIDTVDNNSDDVLQSSLASQHAGSMNDEAQEQQQQQQQLPPVNNSYSNSSNTTNSSCTSHDDDKNDCNLQSYQRQTVYSSSAVLQKRPAPNAELKHRRNKSEPVNQAIMTTLVDKQSCPSTNINNNDIQCSDTESRSDVFLPSISNTSNEKTVNPQFELSLASTTSNGSPSSQQKQQSRNNGSTSTTITDCKDNKQTKEKRKKAWYNRFIYLVETLLFMSNNAVVYQILKLNSMISENINDKMKKLSSSSSTLQQNVINQQLSPFKFLQHSSSSASLYTPVLQSSTSLLATPSIQILSQNTPTNDNDNDNKNRIAASASESVSNARSFIMNSVETEKEENVPFISLSLPIDNNNREQLCQIKSQRNKNSIRYRHRSKSCTNSRQKQKQRLELLDNEQSGTKTTSFKRTKSAYYGTKKKMTSRKHSIASPPRRRRSSHRLLAVSYHTHPVQSVSVHESSKQEKNYQLTSVQSLPLFHTPSKQITCSIRNWPFQTSYRQRSEDFKRIFNDLPREERLIVDYSCAWQKEILIQGRMFLSQNYLCFHANFLKWETNPLSSQQLWTMVHESYGDYLDMTTDEEDNYHLVRLSTTNTQLSSNKQSKSDDNQSLSNGQIENGSSKDYNKND</sequence>
<feature type="region of interest" description="Disordered" evidence="1">
    <location>
        <begin position="664"/>
        <end position="696"/>
    </location>
</feature>
<dbReference type="PANTHER" id="PTHR23319:SF4">
    <property type="entry name" value="GRAM DOMAIN CONTAINING 1B, ISOFORM E"/>
    <property type="match status" value="1"/>
</dbReference>
<dbReference type="AlphaFoldDB" id="A0A815I528"/>
<dbReference type="Pfam" id="PF02893">
    <property type="entry name" value="GRAM"/>
    <property type="match status" value="1"/>
</dbReference>
<proteinExistence type="predicted"/>
<accession>A0A815I528</accession>
<dbReference type="Gene3D" id="2.30.29.30">
    <property type="entry name" value="Pleckstrin-homology domain (PH domain)/Phosphotyrosine-binding domain (PTB)"/>
    <property type="match status" value="1"/>
</dbReference>
<feature type="chain" id="PRO_5035686795" description="GRAM domain-containing protein" evidence="2">
    <location>
        <begin position="25"/>
        <end position="696"/>
    </location>
</feature>
<keyword evidence="6" id="KW-1185">Reference proteome</keyword>
<feature type="region of interest" description="Disordered" evidence="1">
    <location>
        <begin position="91"/>
        <end position="177"/>
    </location>
</feature>
<evidence type="ECO:0000259" key="3">
    <source>
        <dbReference type="SMART" id="SM00568"/>
    </source>
</evidence>
<dbReference type="InterPro" id="IPR011993">
    <property type="entry name" value="PH-like_dom_sf"/>
</dbReference>
<protein>
    <recommendedName>
        <fullName evidence="3">GRAM domain-containing protein</fullName>
    </recommendedName>
</protein>
<dbReference type="EMBL" id="CAJOBC010070093">
    <property type="protein sequence ID" value="CAF4239602.1"/>
    <property type="molecule type" value="Genomic_DNA"/>
</dbReference>
<feature type="non-terminal residue" evidence="4">
    <location>
        <position position="1"/>
    </location>
</feature>
<dbReference type="Proteomes" id="UP000681722">
    <property type="component" value="Unassembled WGS sequence"/>
</dbReference>
<feature type="region of interest" description="Disordered" evidence="1">
    <location>
        <begin position="32"/>
        <end position="61"/>
    </location>
</feature>
<feature type="signal peptide" evidence="2">
    <location>
        <begin position="1"/>
        <end position="24"/>
    </location>
</feature>
<feature type="compositionally biased region" description="Polar residues" evidence="1">
    <location>
        <begin position="664"/>
        <end position="690"/>
    </location>
</feature>
<feature type="compositionally biased region" description="Basic residues" evidence="1">
    <location>
        <begin position="476"/>
        <end position="507"/>
    </location>
</feature>